<evidence type="ECO:0000313" key="4">
    <source>
        <dbReference type="EMBL" id="MFC0410918.1"/>
    </source>
</evidence>
<dbReference type="SMART" id="SM00448">
    <property type="entry name" value="REC"/>
    <property type="match status" value="1"/>
</dbReference>
<keyword evidence="5" id="KW-1185">Reference proteome</keyword>
<evidence type="ECO:0000259" key="3">
    <source>
        <dbReference type="PROSITE" id="PS50110"/>
    </source>
</evidence>
<protein>
    <submittedName>
        <fullName evidence="4">Response regulator transcription factor</fullName>
    </submittedName>
</protein>
<name>A0ABV6JYV7_9PROT</name>
<evidence type="ECO:0000313" key="5">
    <source>
        <dbReference type="Proteomes" id="UP001589865"/>
    </source>
</evidence>
<gene>
    <name evidence="4" type="ORF">ACFFGY_21955</name>
</gene>
<dbReference type="RefSeq" id="WP_377046677.1">
    <property type="nucleotide sequence ID" value="NZ_JBHLUN010000022.1"/>
</dbReference>
<comment type="caution">
    <text evidence="4">The sequence shown here is derived from an EMBL/GenBank/DDBJ whole genome shotgun (WGS) entry which is preliminary data.</text>
</comment>
<dbReference type="Pfam" id="PF00072">
    <property type="entry name" value="Response_reg"/>
    <property type="match status" value="1"/>
</dbReference>
<dbReference type="EMBL" id="JBHLUN010000022">
    <property type="protein sequence ID" value="MFC0410918.1"/>
    <property type="molecule type" value="Genomic_DNA"/>
</dbReference>
<reference evidence="4 5" key="1">
    <citation type="submission" date="2024-09" db="EMBL/GenBank/DDBJ databases">
        <authorList>
            <person name="Sun Q."/>
            <person name="Mori K."/>
        </authorList>
    </citation>
    <scope>NUCLEOTIDE SEQUENCE [LARGE SCALE GENOMIC DNA]</scope>
    <source>
        <strain evidence="4 5">TBRC 5777</strain>
    </source>
</reference>
<feature type="domain" description="Response regulatory" evidence="3">
    <location>
        <begin position="5"/>
        <end position="118"/>
    </location>
</feature>
<proteinExistence type="predicted"/>
<dbReference type="Gene3D" id="3.40.50.2300">
    <property type="match status" value="1"/>
</dbReference>
<feature type="modified residue" description="4-aspartylphosphate" evidence="2">
    <location>
        <position position="53"/>
    </location>
</feature>
<evidence type="ECO:0000256" key="1">
    <source>
        <dbReference type="ARBA" id="ARBA00022553"/>
    </source>
</evidence>
<dbReference type="PROSITE" id="PS50110">
    <property type="entry name" value="RESPONSE_REGULATORY"/>
    <property type="match status" value="1"/>
</dbReference>
<dbReference type="Proteomes" id="UP001589865">
    <property type="component" value="Unassembled WGS sequence"/>
</dbReference>
<dbReference type="SUPFAM" id="SSF52172">
    <property type="entry name" value="CheY-like"/>
    <property type="match status" value="1"/>
</dbReference>
<evidence type="ECO:0000256" key="2">
    <source>
        <dbReference type="PROSITE-ProRule" id="PRU00169"/>
    </source>
</evidence>
<organism evidence="4 5">
    <name type="scientific">Roseomonas elaeocarpi</name>
    <dbReference type="NCBI Taxonomy" id="907779"/>
    <lineage>
        <taxon>Bacteria</taxon>
        <taxon>Pseudomonadati</taxon>
        <taxon>Pseudomonadota</taxon>
        <taxon>Alphaproteobacteria</taxon>
        <taxon>Acetobacterales</taxon>
        <taxon>Roseomonadaceae</taxon>
        <taxon>Roseomonas</taxon>
    </lineage>
</organism>
<dbReference type="InterPro" id="IPR011006">
    <property type="entry name" value="CheY-like_superfamily"/>
</dbReference>
<dbReference type="PANTHER" id="PTHR44591:SF25">
    <property type="entry name" value="CHEMOTAXIS TWO-COMPONENT RESPONSE REGULATOR"/>
    <property type="match status" value="1"/>
</dbReference>
<dbReference type="InterPro" id="IPR050595">
    <property type="entry name" value="Bact_response_regulator"/>
</dbReference>
<keyword evidence="1 2" id="KW-0597">Phosphoprotein</keyword>
<accession>A0ABV6JYV7</accession>
<sequence length="124" mass="13613">MRQELIAIVEDDDTVRVAIANLLRSADLRSVGFASAEAFLAEDLSGFGCVLSDVQMPGLSGLDLLRVTRQRRAELPVVLMTAYPDERVRQRALAEGARFFLEKPTDPEMLVANLRALLDATPQG</sequence>
<dbReference type="InterPro" id="IPR001789">
    <property type="entry name" value="Sig_transdc_resp-reg_receiver"/>
</dbReference>
<dbReference type="PANTHER" id="PTHR44591">
    <property type="entry name" value="STRESS RESPONSE REGULATOR PROTEIN 1"/>
    <property type="match status" value="1"/>
</dbReference>